<gene>
    <name evidence="2" type="ORF">KFK09_014627</name>
</gene>
<organism evidence="2 3">
    <name type="scientific">Dendrobium nobile</name>
    <name type="common">Orchid</name>
    <dbReference type="NCBI Taxonomy" id="94219"/>
    <lineage>
        <taxon>Eukaryota</taxon>
        <taxon>Viridiplantae</taxon>
        <taxon>Streptophyta</taxon>
        <taxon>Embryophyta</taxon>
        <taxon>Tracheophyta</taxon>
        <taxon>Spermatophyta</taxon>
        <taxon>Magnoliopsida</taxon>
        <taxon>Liliopsida</taxon>
        <taxon>Asparagales</taxon>
        <taxon>Orchidaceae</taxon>
        <taxon>Epidendroideae</taxon>
        <taxon>Malaxideae</taxon>
        <taxon>Dendrobiinae</taxon>
        <taxon>Dendrobium</taxon>
    </lineage>
</organism>
<dbReference type="PANTHER" id="PTHR36766:SF30">
    <property type="entry name" value="TIR-NBS TYPE DISEASE RESISTANCE PROTEIN-RELATED"/>
    <property type="match status" value="1"/>
</dbReference>
<evidence type="ECO:0000259" key="1">
    <source>
        <dbReference type="Pfam" id="PF00931"/>
    </source>
</evidence>
<dbReference type="GO" id="GO:0043531">
    <property type="term" value="F:ADP binding"/>
    <property type="evidence" value="ECO:0007669"/>
    <property type="project" value="InterPro"/>
</dbReference>
<dbReference type="SUPFAM" id="SSF52540">
    <property type="entry name" value="P-loop containing nucleoside triphosphate hydrolases"/>
    <property type="match status" value="1"/>
</dbReference>
<protein>
    <recommendedName>
        <fullName evidence="1">NB-ARC domain-containing protein</fullName>
    </recommendedName>
</protein>
<dbReference type="SMR" id="A0A8T3B2Q3"/>
<accession>A0A8T3B2Q3</accession>
<name>A0A8T3B2Q3_DENNO</name>
<dbReference type="PANTHER" id="PTHR36766">
    <property type="entry name" value="PLANT BROAD-SPECTRUM MILDEW RESISTANCE PROTEIN RPW8"/>
    <property type="match status" value="1"/>
</dbReference>
<evidence type="ECO:0000313" key="2">
    <source>
        <dbReference type="EMBL" id="KAI0503690.1"/>
    </source>
</evidence>
<dbReference type="InterPro" id="IPR027417">
    <property type="entry name" value="P-loop_NTPase"/>
</dbReference>
<keyword evidence="3" id="KW-1185">Reference proteome</keyword>
<feature type="domain" description="NB-ARC" evidence="1">
    <location>
        <begin position="1"/>
        <end position="130"/>
    </location>
</feature>
<dbReference type="Proteomes" id="UP000829196">
    <property type="component" value="Unassembled WGS sequence"/>
</dbReference>
<dbReference type="AlphaFoldDB" id="A0A8T3B2Q3"/>
<dbReference type="Gene3D" id="3.40.50.300">
    <property type="entry name" value="P-loop containing nucleotide triphosphate hydrolases"/>
    <property type="match status" value="1"/>
</dbReference>
<dbReference type="EMBL" id="JAGYWB010000011">
    <property type="protein sequence ID" value="KAI0503690.1"/>
    <property type="molecule type" value="Genomic_DNA"/>
</dbReference>
<proteinExistence type="predicted"/>
<sequence length="180" mass="20828">MGKTTLLQLVYNDEITKEFNRTVWVCVSNNFDVKKVIADMLQSLKKKRPRLETLVALQGRLEEKVMSKKFLLVLDDIWEEDEEKDKSKWEDVLAPLASGGLGSMILVTTREESVALMFAKVIKKKNEIVKLEGLEEENYRMHVPLIRRPTRVQHVILLLVLLSTATQYYSVPLDTAARYY</sequence>
<reference evidence="2" key="1">
    <citation type="journal article" date="2022" name="Front. Genet.">
        <title>Chromosome-Scale Assembly of the Dendrobium nobile Genome Provides Insights Into the Molecular Mechanism of the Biosynthesis of the Medicinal Active Ingredient of Dendrobium.</title>
        <authorList>
            <person name="Xu Q."/>
            <person name="Niu S.-C."/>
            <person name="Li K.-L."/>
            <person name="Zheng P.-J."/>
            <person name="Zhang X.-J."/>
            <person name="Jia Y."/>
            <person name="Liu Y."/>
            <person name="Niu Y.-X."/>
            <person name="Yu L.-H."/>
            <person name="Chen D.-F."/>
            <person name="Zhang G.-Q."/>
        </authorList>
    </citation>
    <scope>NUCLEOTIDE SEQUENCE</scope>
    <source>
        <tissue evidence="2">Leaf</tissue>
    </source>
</reference>
<evidence type="ECO:0000313" key="3">
    <source>
        <dbReference type="Proteomes" id="UP000829196"/>
    </source>
</evidence>
<dbReference type="OrthoDB" id="784235at2759"/>
<comment type="caution">
    <text evidence="2">The sequence shown here is derived from an EMBL/GenBank/DDBJ whole genome shotgun (WGS) entry which is preliminary data.</text>
</comment>
<dbReference type="InterPro" id="IPR002182">
    <property type="entry name" value="NB-ARC"/>
</dbReference>
<dbReference type="Pfam" id="PF00931">
    <property type="entry name" value="NB-ARC"/>
    <property type="match status" value="1"/>
</dbReference>